<feature type="domain" description="Helitron helicase-like" evidence="1">
    <location>
        <begin position="14"/>
        <end position="76"/>
    </location>
</feature>
<dbReference type="AlphaFoldDB" id="A0A4S8M624"/>
<evidence type="ECO:0000313" key="2">
    <source>
        <dbReference type="EMBL" id="THU97712.1"/>
    </source>
</evidence>
<dbReference type="InterPro" id="IPR025476">
    <property type="entry name" value="Helitron_helicase-like"/>
</dbReference>
<dbReference type="Proteomes" id="UP000297245">
    <property type="component" value="Unassembled WGS sequence"/>
</dbReference>
<dbReference type="EMBL" id="ML179150">
    <property type="protein sequence ID" value="THU97712.1"/>
    <property type="molecule type" value="Genomic_DNA"/>
</dbReference>
<sequence length="348" mass="39842">MDQDVSSSWVQKKLLSGNPFIGAEFFDLYIRTFIRTLLAYDPDKLDKDPGILGRVAAYYGCVEAQGRGSLHCHMLVWLEGGLNPNEIRDRLVNGQDAEFTERLIRYLDDTIATRIPLSSEDHRLQSDKPHPCHLRHVRRLQGETDSSYSTRLSADLSRLAYKTQLHIHSHTCYKYWKGGSSPRTCRFELDQGNTRENTTVDTTTGELTLRQLDGLVNPYNPTILSALRCNMDIKFIGSGASAKAILYYITDYITKSQLKAHIAFGALDVAIKKIGVYKREECSIAERGKQLLNKCAYAMLSHQELSAQQVASFLMDYGDYYTSHRFKPLQWIHFEKFIDDQYHSNECY</sequence>
<evidence type="ECO:0000259" key="1">
    <source>
        <dbReference type="Pfam" id="PF14214"/>
    </source>
</evidence>
<reference evidence="2 3" key="1">
    <citation type="journal article" date="2019" name="Nat. Ecol. Evol.">
        <title>Megaphylogeny resolves global patterns of mushroom evolution.</title>
        <authorList>
            <person name="Varga T."/>
            <person name="Krizsan K."/>
            <person name="Foldi C."/>
            <person name="Dima B."/>
            <person name="Sanchez-Garcia M."/>
            <person name="Sanchez-Ramirez S."/>
            <person name="Szollosi G.J."/>
            <person name="Szarkandi J.G."/>
            <person name="Papp V."/>
            <person name="Albert L."/>
            <person name="Andreopoulos W."/>
            <person name="Angelini C."/>
            <person name="Antonin V."/>
            <person name="Barry K.W."/>
            <person name="Bougher N.L."/>
            <person name="Buchanan P."/>
            <person name="Buyck B."/>
            <person name="Bense V."/>
            <person name="Catcheside P."/>
            <person name="Chovatia M."/>
            <person name="Cooper J."/>
            <person name="Damon W."/>
            <person name="Desjardin D."/>
            <person name="Finy P."/>
            <person name="Geml J."/>
            <person name="Haridas S."/>
            <person name="Hughes K."/>
            <person name="Justo A."/>
            <person name="Karasinski D."/>
            <person name="Kautmanova I."/>
            <person name="Kiss B."/>
            <person name="Kocsube S."/>
            <person name="Kotiranta H."/>
            <person name="LaButti K.M."/>
            <person name="Lechner B.E."/>
            <person name="Liimatainen K."/>
            <person name="Lipzen A."/>
            <person name="Lukacs Z."/>
            <person name="Mihaltcheva S."/>
            <person name="Morgado L.N."/>
            <person name="Niskanen T."/>
            <person name="Noordeloos M.E."/>
            <person name="Ohm R.A."/>
            <person name="Ortiz-Santana B."/>
            <person name="Ovrebo C."/>
            <person name="Racz N."/>
            <person name="Riley R."/>
            <person name="Savchenko A."/>
            <person name="Shiryaev A."/>
            <person name="Soop K."/>
            <person name="Spirin V."/>
            <person name="Szebenyi C."/>
            <person name="Tomsovsky M."/>
            <person name="Tulloss R.E."/>
            <person name="Uehling J."/>
            <person name="Grigoriev I.V."/>
            <person name="Vagvolgyi C."/>
            <person name="Papp T."/>
            <person name="Martin F.M."/>
            <person name="Miettinen O."/>
            <person name="Hibbett D.S."/>
            <person name="Nagy L.G."/>
        </authorList>
    </citation>
    <scope>NUCLEOTIDE SEQUENCE [LARGE SCALE GENOMIC DNA]</scope>
    <source>
        <strain evidence="2 3">CBS 962.96</strain>
    </source>
</reference>
<organism evidence="2 3">
    <name type="scientific">Dendrothele bispora (strain CBS 962.96)</name>
    <dbReference type="NCBI Taxonomy" id="1314807"/>
    <lineage>
        <taxon>Eukaryota</taxon>
        <taxon>Fungi</taxon>
        <taxon>Dikarya</taxon>
        <taxon>Basidiomycota</taxon>
        <taxon>Agaricomycotina</taxon>
        <taxon>Agaricomycetes</taxon>
        <taxon>Agaricomycetidae</taxon>
        <taxon>Agaricales</taxon>
        <taxon>Agaricales incertae sedis</taxon>
        <taxon>Dendrothele</taxon>
    </lineage>
</organism>
<evidence type="ECO:0000313" key="3">
    <source>
        <dbReference type="Proteomes" id="UP000297245"/>
    </source>
</evidence>
<protein>
    <recommendedName>
        <fullName evidence="1">Helitron helicase-like domain-containing protein</fullName>
    </recommendedName>
</protein>
<proteinExistence type="predicted"/>
<dbReference type="Pfam" id="PF14214">
    <property type="entry name" value="Helitron_like_N"/>
    <property type="match status" value="1"/>
</dbReference>
<accession>A0A4S8M624</accession>
<dbReference type="OrthoDB" id="3267861at2759"/>
<feature type="non-terminal residue" evidence="2">
    <location>
        <position position="348"/>
    </location>
</feature>
<gene>
    <name evidence="2" type="ORF">K435DRAFT_662314</name>
</gene>
<keyword evidence="3" id="KW-1185">Reference proteome</keyword>
<name>A0A4S8M624_DENBC</name>